<keyword evidence="3" id="KW-1185">Reference proteome</keyword>
<dbReference type="InterPro" id="IPR011333">
    <property type="entry name" value="SKP1/BTB/POZ_sf"/>
</dbReference>
<name>A0A2R6NZG7_9APHY</name>
<comment type="caution">
    <text evidence="2">The sequence shown here is derived from an EMBL/GenBank/DDBJ whole genome shotgun (WGS) entry which is preliminary data.</text>
</comment>
<dbReference type="SUPFAM" id="SSF54695">
    <property type="entry name" value="POZ domain"/>
    <property type="match status" value="1"/>
</dbReference>
<reference evidence="2 3" key="1">
    <citation type="submission" date="2018-02" db="EMBL/GenBank/DDBJ databases">
        <title>Genome sequence of the basidiomycete white-rot fungus Phlebia centrifuga.</title>
        <authorList>
            <person name="Granchi Z."/>
            <person name="Peng M."/>
            <person name="de Vries R.P."/>
            <person name="Hilden K."/>
            <person name="Makela M.R."/>
            <person name="Grigoriev I."/>
            <person name="Riley R."/>
        </authorList>
    </citation>
    <scope>NUCLEOTIDE SEQUENCE [LARGE SCALE GENOMIC DNA]</scope>
    <source>
        <strain evidence="2 3">FBCC195</strain>
    </source>
</reference>
<evidence type="ECO:0000259" key="1">
    <source>
        <dbReference type="PROSITE" id="PS50097"/>
    </source>
</evidence>
<dbReference type="EMBL" id="MLYV02000623">
    <property type="protein sequence ID" value="PSR81272.1"/>
    <property type="molecule type" value="Genomic_DNA"/>
</dbReference>
<accession>A0A2R6NZG7</accession>
<dbReference type="AlphaFoldDB" id="A0A2R6NZG7"/>
<dbReference type="InterPro" id="IPR000210">
    <property type="entry name" value="BTB/POZ_dom"/>
</dbReference>
<dbReference type="STRING" id="98765.A0A2R6NZG7"/>
<dbReference type="OrthoDB" id="3268787at2759"/>
<protein>
    <recommendedName>
        <fullName evidence="1">BTB domain-containing protein</fullName>
    </recommendedName>
</protein>
<evidence type="ECO:0000313" key="3">
    <source>
        <dbReference type="Proteomes" id="UP000186601"/>
    </source>
</evidence>
<dbReference type="PROSITE" id="PS50097">
    <property type="entry name" value="BTB"/>
    <property type="match status" value="1"/>
</dbReference>
<dbReference type="SMART" id="SM00225">
    <property type="entry name" value="BTB"/>
    <property type="match status" value="1"/>
</dbReference>
<gene>
    <name evidence="2" type="ORF">PHLCEN_2v6432</name>
</gene>
<dbReference type="Proteomes" id="UP000186601">
    <property type="component" value="Unassembled WGS sequence"/>
</dbReference>
<organism evidence="2 3">
    <name type="scientific">Hermanssonia centrifuga</name>
    <dbReference type="NCBI Taxonomy" id="98765"/>
    <lineage>
        <taxon>Eukaryota</taxon>
        <taxon>Fungi</taxon>
        <taxon>Dikarya</taxon>
        <taxon>Basidiomycota</taxon>
        <taxon>Agaricomycotina</taxon>
        <taxon>Agaricomycetes</taxon>
        <taxon>Polyporales</taxon>
        <taxon>Meruliaceae</taxon>
        <taxon>Hermanssonia</taxon>
    </lineage>
</organism>
<evidence type="ECO:0000313" key="2">
    <source>
        <dbReference type="EMBL" id="PSR81272.1"/>
    </source>
</evidence>
<dbReference type="Pfam" id="PF00651">
    <property type="entry name" value="BTB"/>
    <property type="match status" value="1"/>
</dbReference>
<feature type="domain" description="BTB" evidence="1">
    <location>
        <begin position="22"/>
        <end position="94"/>
    </location>
</feature>
<proteinExistence type="predicted"/>
<dbReference type="Gene3D" id="3.30.710.10">
    <property type="entry name" value="Potassium Channel Kv1.1, Chain A"/>
    <property type="match status" value="1"/>
</dbReference>
<sequence>MDEQPVAFDENRHHPSFYLPHGDLVLVPLTSENRPSKLFRVHRGILSYNSPVFSGMLTLPESPLATEIYDGVPLVRMSDDEEDVVILLKALYDSSALSFPRFDPDMPIRVRGALKLATKYQIDSLRKRIVDLLEESWPRSFVSFIRLQSEMLSAETECRVTGKLEDKCFDDCMPEPAAAIRLAMDCDVPSILPAAFSAIAAIPCVREWEDVRRAEPTELEDPLFRTARWTLLDRSELWRIMKGREDLIVHLQKLAEVFSDPERLIAECRSEECPMKDFDAQFAGSEASLLFGCEAAFKRAGIVERFRLVSALAPDPLQTLGDLYDNVPEWRLCVKCIDSTRAKIRDMQEEIWDALPGAFGL</sequence>